<dbReference type="Gene3D" id="2.30.30.100">
    <property type="match status" value="1"/>
</dbReference>
<dbReference type="EMBL" id="CP001698">
    <property type="protein sequence ID" value="ADN02934.1"/>
    <property type="molecule type" value="Genomic_DNA"/>
</dbReference>
<evidence type="ECO:0000313" key="3">
    <source>
        <dbReference type="EMBL" id="ADN02934.1"/>
    </source>
</evidence>
<dbReference type="GO" id="GO:0005737">
    <property type="term" value="C:cytoplasm"/>
    <property type="evidence" value="ECO:0007669"/>
    <property type="project" value="TreeGrafter"/>
</dbReference>
<dbReference type="AlphaFoldDB" id="E0RQF8"/>
<keyword evidence="1" id="KW-0436">Ligase</keyword>
<reference evidence="3 4" key="2">
    <citation type="journal article" date="2010" name="J. Bacteriol.">
        <title>Genome sequence of the polysaccharide-degrading, thermophilic anaerobe Spirochaeta thermophila DSM 6192.</title>
        <authorList>
            <person name="Angelov A."/>
            <person name="Liebl S."/>
            <person name="Ballschmiter M."/>
            <person name="Bomeke M."/>
            <person name="Lehmann R."/>
            <person name="Liesegang H."/>
            <person name="Daniel R."/>
            <person name="Liebl W."/>
        </authorList>
    </citation>
    <scope>NUCLEOTIDE SEQUENCE [LARGE SCALE GENOMIC DNA]</scope>
    <source>
        <strain evidence="4">ATCC 49972 / DSM 6192 / RI 19.B1</strain>
    </source>
</reference>
<dbReference type="Pfam" id="PF03099">
    <property type="entry name" value="BPL_LplA_LipB"/>
    <property type="match status" value="1"/>
</dbReference>
<dbReference type="Proteomes" id="UP000001296">
    <property type="component" value="Chromosome"/>
</dbReference>
<evidence type="ECO:0000313" key="4">
    <source>
        <dbReference type="Proteomes" id="UP000001296"/>
    </source>
</evidence>
<dbReference type="PANTHER" id="PTHR12835:SF5">
    <property type="entry name" value="BIOTIN--PROTEIN LIGASE"/>
    <property type="match status" value="1"/>
</dbReference>
<dbReference type="PaxDb" id="665571-STHERM_c19990"/>
<name>E0RQF8_WINT6</name>
<sequence length="246" mass="27591">MLPIERTSPFHGSPIFHKDETTSTMVDAKNLYLQSLPSGTVVWADHQVAGRGRVPGRRWVSEPGENLLFTFFLRKDDVPEPFPSLPVRVGLGVARYLEEVWDLPARVKWPNDVLVKDRKICGILCEVKYEAVFVGIGLNVNQRSFPGELSRRATSIRRERHRRADLEEVLVGVLEGVKAVLGDGEWREGVDRRLWRRGEEVVFLEGDPDRGVRVRGVVEGVGGAGELLLRTEAGVRAFVSGEVEWG</sequence>
<reference key="1">
    <citation type="submission" date="2009-08" db="EMBL/GenBank/DDBJ databases">
        <title>The genome sequence of Spirochaeta thermophila DSM6192.</title>
        <authorList>
            <person name="Angelov A."/>
            <person name="Mientus M."/>
            <person name="Wittenberg S."/>
            <person name="Lehmann R."/>
            <person name="Liesegang H."/>
            <person name="Daniel R."/>
            <person name="Liebl W."/>
        </authorList>
    </citation>
    <scope>NUCLEOTIDE SEQUENCE</scope>
    <source>
        <strain>DSM 6192</strain>
    </source>
</reference>
<dbReference type="eggNOG" id="COG0340">
    <property type="taxonomic scope" value="Bacteria"/>
</dbReference>
<dbReference type="CDD" id="cd16442">
    <property type="entry name" value="BPL"/>
    <property type="match status" value="1"/>
</dbReference>
<dbReference type="HOGENOM" id="CLU_051096_5_2_12"/>
<dbReference type="RefSeq" id="WP_013314773.1">
    <property type="nucleotide sequence ID" value="NC_014484.1"/>
</dbReference>
<dbReference type="KEGG" id="sta:STHERM_c19990"/>
<dbReference type="InterPro" id="IPR004143">
    <property type="entry name" value="BPL_LPL_catalytic"/>
</dbReference>
<dbReference type="SUPFAM" id="SSF55681">
    <property type="entry name" value="Class II aaRS and biotin synthetases"/>
    <property type="match status" value="1"/>
</dbReference>
<dbReference type="InterPro" id="IPR045864">
    <property type="entry name" value="aa-tRNA-synth_II/BPL/LPL"/>
</dbReference>
<dbReference type="Gene3D" id="3.30.930.10">
    <property type="entry name" value="Bira Bifunctional Protein, Domain 2"/>
    <property type="match status" value="1"/>
</dbReference>
<gene>
    <name evidence="3" type="ordered locus">STHERM_c19990</name>
</gene>
<dbReference type="InterPro" id="IPR004408">
    <property type="entry name" value="Biotin_CoA_COase_ligase"/>
</dbReference>
<evidence type="ECO:0000256" key="1">
    <source>
        <dbReference type="ARBA" id="ARBA00022598"/>
    </source>
</evidence>
<dbReference type="NCBIfam" id="TIGR00121">
    <property type="entry name" value="birA_ligase"/>
    <property type="match status" value="1"/>
</dbReference>
<protein>
    <recommendedName>
        <fullName evidence="2">BPL/LPL catalytic domain-containing protein</fullName>
    </recommendedName>
</protein>
<dbReference type="GO" id="GO:0004077">
    <property type="term" value="F:biotin--[biotin carboxyl-carrier protein] ligase activity"/>
    <property type="evidence" value="ECO:0007669"/>
    <property type="project" value="InterPro"/>
</dbReference>
<organism evidence="3 4">
    <name type="scientific">Winmispira thermophila (strain ATCC 49972 / DSM 6192 / RI 19.B1)</name>
    <name type="common">Spirochaeta thermophila</name>
    <dbReference type="NCBI Taxonomy" id="665571"/>
    <lineage>
        <taxon>Bacteria</taxon>
        <taxon>Pseudomonadati</taxon>
        <taxon>Spirochaetota</taxon>
        <taxon>Spirochaetia</taxon>
        <taxon>Winmispirales</taxon>
        <taxon>Winmispiraceae</taxon>
        <taxon>Winmispira</taxon>
    </lineage>
</organism>
<dbReference type="PROSITE" id="PS51733">
    <property type="entry name" value="BPL_LPL_CATALYTIC"/>
    <property type="match status" value="1"/>
</dbReference>
<proteinExistence type="predicted"/>
<dbReference type="PANTHER" id="PTHR12835">
    <property type="entry name" value="BIOTIN PROTEIN LIGASE"/>
    <property type="match status" value="1"/>
</dbReference>
<accession>E0RQF8</accession>
<evidence type="ECO:0000259" key="2">
    <source>
        <dbReference type="PROSITE" id="PS51733"/>
    </source>
</evidence>
<feature type="domain" description="BPL/LPL catalytic" evidence="2">
    <location>
        <begin position="16"/>
        <end position="185"/>
    </location>
</feature>